<feature type="transmembrane region" description="Helical" evidence="5">
    <location>
        <begin position="51"/>
        <end position="69"/>
    </location>
</feature>
<dbReference type="PROSITE" id="PS50850">
    <property type="entry name" value="MFS"/>
    <property type="match status" value="1"/>
</dbReference>
<name>A0AAN8XLA9_HALRR</name>
<keyword evidence="3 5" id="KW-1133">Transmembrane helix</keyword>
<dbReference type="InterPro" id="IPR036259">
    <property type="entry name" value="MFS_trans_sf"/>
</dbReference>
<dbReference type="SUPFAM" id="SSF103473">
    <property type="entry name" value="MFS general substrate transporter"/>
    <property type="match status" value="1"/>
</dbReference>
<dbReference type="GO" id="GO:0022857">
    <property type="term" value="F:transmembrane transporter activity"/>
    <property type="evidence" value="ECO:0007669"/>
    <property type="project" value="InterPro"/>
</dbReference>
<feature type="transmembrane region" description="Helical" evidence="5">
    <location>
        <begin position="138"/>
        <end position="158"/>
    </location>
</feature>
<evidence type="ECO:0000256" key="1">
    <source>
        <dbReference type="ARBA" id="ARBA00004141"/>
    </source>
</evidence>
<dbReference type="InterPro" id="IPR020846">
    <property type="entry name" value="MFS_dom"/>
</dbReference>
<comment type="caution">
    <text evidence="7">The sequence shown here is derived from an EMBL/GenBank/DDBJ whole genome shotgun (WGS) entry which is preliminary data.</text>
</comment>
<feature type="transmembrane region" description="Helical" evidence="5">
    <location>
        <begin position="75"/>
        <end position="94"/>
    </location>
</feature>
<sequence length="201" mass="21728">VTIMLAYDGHMRNTENIGYNVFISFCVLGFVELPADFLTMIAVETLGRRHTTVLTLITSGIACFVIAALPQDSTMGIFAVAIIGRFLITMAINVGQQYPVEVLPTVARSSGSSTIHTLGSLSAFVSPYVVYLSKFGHYLPYLILGMVTVVGGAICSLLPETLNEKLPDSLHDGETYFSDQSCCYNPCAARYDGSSFNSSLQ</sequence>
<comment type="subcellular location">
    <subcellularLocation>
        <location evidence="1">Membrane</location>
        <topology evidence="1">Multi-pass membrane protein</topology>
    </subcellularLocation>
</comment>
<evidence type="ECO:0000256" key="3">
    <source>
        <dbReference type="ARBA" id="ARBA00022989"/>
    </source>
</evidence>
<organism evidence="7 8">
    <name type="scientific">Halocaridina rubra</name>
    <name type="common">Hawaiian red shrimp</name>
    <dbReference type="NCBI Taxonomy" id="373956"/>
    <lineage>
        <taxon>Eukaryota</taxon>
        <taxon>Metazoa</taxon>
        <taxon>Ecdysozoa</taxon>
        <taxon>Arthropoda</taxon>
        <taxon>Crustacea</taxon>
        <taxon>Multicrustacea</taxon>
        <taxon>Malacostraca</taxon>
        <taxon>Eumalacostraca</taxon>
        <taxon>Eucarida</taxon>
        <taxon>Decapoda</taxon>
        <taxon>Pleocyemata</taxon>
        <taxon>Caridea</taxon>
        <taxon>Atyoidea</taxon>
        <taxon>Atyidae</taxon>
        <taxon>Halocaridina</taxon>
    </lineage>
</organism>
<evidence type="ECO:0000313" key="7">
    <source>
        <dbReference type="EMBL" id="KAK7082108.1"/>
    </source>
</evidence>
<dbReference type="EMBL" id="JAXCGZ010004190">
    <property type="protein sequence ID" value="KAK7082108.1"/>
    <property type="molecule type" value="Genomic_DNA"/>
</dbReference>
<evidence type="ECO:0000256" key="4">
    <source>
        <dbReference type="ARBA" id="ARBA00023136"/>
    </source>
</evidence>
<evidence type="ECO:0000256" key="5">
    <source>
        <dbReference type="SAM" id="Phobius"/>
    </source>
</evidence>
<dbReference type="InterPro" id="IPR005828">
    <property type="entry name" value="MFS_sugar_transport-like"/>
</dbReference>
<reference evidence="7 8" key="1">
    <citation type="submission" date="2023-11" db="EMBL/GenBank/DDBJ databases">
        <title>Halocaridina rubra genome assembly.</title>
        <authorList>
            <person name="Smith C."/>
        </authorList>
    </citation>
    <scope>NUCLEOTIDE SEQUENCE [LARGE SCALE GENOMIC DNA]</scope>
    <source>
        <strain evidence="7">EP-1</strain>
        <tissue evidence="7">Whole</tissue>
    </source>
</reference>
<feature type="transmembrane region" description="Helical" evidence="5">
    <location>
        <begin position="17"/>
        <end position="39"/>
    </location>
</feature>
<feature type="transmembrane region" description="Helical" evidence="5">
    <location>
        <begin position="115"/>
        <end position="132"/>
    </location>
</feature>
<gene>
    <name evidence="7" type="ORF">SK128_019843</name>
</gene>
<keyword evidence="8" id="KW-1185">Reference proteome</keyword>
<dbReference type="Gene3D" id="1.20.1250.20">
    <property type="entry name" value="MFS general substrate transporter like domains"/>
    <property type="match status" value="1"/>
</dbReference>
<dbReference type="Pfam" id="PF00083">
    <property type="entry name" value="Sugar_tr"/>
    <property type="match status" value="1"/>
</dbReference>
<dbReference type="AlphaFoldDB" id="A0AAN8XLA9"/>
<protein>
    <recommendedName>
        <fullName evidence="6">Major facilitator superfamily (MFS) profile domain-containing protein</fullName>
    </recommendedName>
</protein>
<evidence type="ECO:0000259" key="6">
    <source>
        <dbReference type="PROSITE" id="PS50850"/>
    </source>
</evidence>
<accession>A0AAN8XLA9</accession>
<evidence type="ECO:0000313" key="8">
    <source>
        <dbReference type="Proteomes" id="UP001381693"/>
    </source>
</evidence>
<proteinExistence type="predicted"/>
<dbReference type="Proteomes" id="UP001381693">
    <property type="component" value="Unassembled WGS sequence"/>
</dbReference>
<keyword evidence="4 5" id="KW-0472">Membrane</keyword>
<keyword evidence="2 5" id="KW-0812">Transmembrane</keyword>
<feature type="non-terminal residue" evidence="7">
    <location>
        <position position="1"/>
    </location>
</feature>
<evidence type="ECO:0000256" key="2">
    <source>
        <dbReference type="ARBA" id="ARBA00022692"/>
    </source>
</evidence>
<dbReference type="GO" id="GO:0016020">
    <property type="term" value="C:membrane"/>
    <property type="evidence" value="ECO:0007669"/>
    <property type="project" value="UniProtKB-SubCell"/>
</dbReference>
<feature type="domain" description="Major facilitator superfamily (MFS) profile" evidence="6">
    <location>
        <begin position="1"/>
        <end position="163"/>
    </location>
</feature>
<dbReference type="PANTHER" id="PTHR24064">
    <property type="entry name" value="SOLUTE CARRIER FAMILY 22 MEMBER"/>
    <property type="match status" value="1"/>
</dbReference>